<dbReference type="Gene3D" id="3.10.50.40">
    <property type="match status" value="1"/>
</dbReference>
<evidence type="ECO:0000256" key="4">
    <source>
        <dbReference type="PROSITE-ProRule" id="PRU00339"/>
    </source>
</evidence>
<comment type="catalytic activity">
    <reaction evidence="3">
        <text>[protein]-peptidylproline (omega=180) = [protein]-peptidylproline (omega=0)</text>
        <dbReference type="Rhea" id="RHEA:16237"/>
        <dbReference type="Rhea" id="RHEA-COMP:10747"/>
        <dbReference type="Rhea" id="RHEA-COMP:10748"/>
        <dbReference type="ChEBI" id="CHEBI:83833"/>
        <dbReference type="ChEBI" id="CHEBI:83834"/>
        <dbReference type="EC" id="5.2.1.8"/>
    </reaction>
</comment>
<dbReference type="Pfam" id="PF14559">
    <property type="entry name" value="TPR_19"/>
    <property type="match status" value="1"/>
</dbReference>
<feature type="domain" description="PPIase FKBP-type" evidence="7">
    <location>
        <begin position="130"/>
        <end position="214"/>
    </location>
</feature>
<protein>
    <recommendedName>
        <fullName evidence="3">peptidylprolyl isomerase</fullName>
        <ecNumber evidence="3">5.2.1.8</ecNumber>
    </recommendedName>
</protein>
<dbReference type="PANTHER" id="PTHR46512:SF1">
    <property type="entry name" value="PEPTIDYLPROLYL ISOMERASE"/>
    <property type="match status" value="1"/>
</dbReference>
<dbReference type="GO" id="GO:0003755">
    <property type="term" value="F:peptidyl-prolyl cis-trans isomerase activity"/>
    <property type="evidence" value="ECO:0007669"/>
    <property type="project" value="UniProtKB-KW"/>
</dbReference>
<dbReference type="InterPro" id="IPR011990">
    <property type="entry name" value="TPR-like_helical_dom_sf"/>
</dbReference>
<feature type="region of interest" description="Disordered" evidence="5">
    <location>
        <begin position="1"/>
        <end position="102"/>
    </location>
</feature>
<evidence type="ECO:0000256" key="5">
    <source>
        <dbReference type="SAM" id="MobiDB-lite"/>
    </source>
</evidence>
<keyword evidence="3" id="KW-0413">Isomerase</keyword>
<evidence type="ECO:0000256" key="3">
    <source>
        <dbReference type="PROSITE-ProRule" id="PRU00277"/>
    </source>
</evidence>
<dbReference type="InterPro" id="IPR001179">
    <property type="entry name" value="PPIase_FKBP_dom"/>
</dbReference>
<evidence type="ECO:0000256" key="1">
    <source>
        <dbReference type="ARBA" id="ARBA00022737"/>
    </source>
</evidence>
<evidence type="ECO:0000256" key="2">
    <source>
        <dbReference type="ARBA" id="ARBA00022803"/>
    </source>
</evidence>
<dbReference type="GO" id="GO:0012505">
    <property type="term" value="C:endomembrane system"/>
    <property type="evidence" value="ECO:0007669"/>
    <property type="project" value="TreeGrafter"/>
</dbReference>
<feature type="compositionally biased region" description="Basic and acidic residues" evidence="5">
    <location>
        <begin position="1"/>
        <end position="14"/>
    </location>
</feature>
<dbReference type="AlphaFoldDB" id="A0A914BCW4"/>
<dbReference type="SUPFAM" id="SSF54534">
    <property type="entry name" value="FKBP-like"/>
    <property type="match status" value="1"/>
</dbReference>
<keyword evidence="3" id="KW-0697">Rotamase</keyword>
<dbReference type="SMART" id="SM00028">
    <property type="entry name" value="TPR"/>
    <property type="match status" value="3"/>
</dbReference>
<dbReference type="OrthoDB" id="532682at2759"/>
<feature type="repeat" description="TPR" evidence="4">
    <location>
        <begin position="281"/>
        <end position="314"/>
    </location>
</feature>
<feature type="compositionally biased region" description="Basic and acidic residues" evidence="5">
    <location>
        <begin position="83"/>
        <end position="98"/>
    </location>
</feature>
<dbReference type="GO" id="GO:0016020">
    <property type="term" value="C:membrane"/>
    <property type="evidence" value="ECO:0007669"/>
    <property type="project" value="TreeGrafter"/>
</dbReference>
<dbReference type="OMA" id="ICVASMK"/>
<dbReference type="EnsemblMetazoa" id="XM_038217349.1">
    <property type="protein sequence ID" value="XP_038073277.1"/>
    <property type="gene ID" value="LOC119741551"/>
</dbReference>
<feature type="compositionally biased region" description="Polar residues" evidence="5">
    <location>
        <begin position="68"/>
        <end position="82"/>
    </location>
</feature>
<dbReference type="RefSeq" id="XP_038073276.1">
    <property type="nucleotide sequence ID" value="XM_038217348.1"/>
</dbReference>
<reference evidence="8" key="1">
    <citation type="submission" date="2022-11" db="UniProtKB">
        <authorList>
            <consortium name="EnsemblMetazoa"/>
        </authorList>
    </citation>
    <scope>IDENTIFICATION</scope>
</reference>
<dbReference type="CTD" id="23770"/>
<dbReference type="RefSeq" id="XP_038073277.1">
    <property type="nucleotide sequence ID" value="XM_038217349.1"/>
</dbReference>
<dbReference type="GO" id="GO:0005829">
    <property type="term" value="C:cytosol"/>
    <property type="evidence" value="ECO:0007669"/>
    <property type="project" value="TreeGrafter"/>
</dbReference>
<dbReference type="EC" id="5.2.1.8" evidence="3"/>
<proteinExistence type="predicted"/>
<evidence type="ECO:0000313" key="9">
    <source>
        <dbReference type="Proteomes" id="UP000887568"/>
    </source>
</evidence>
<feature type="repeat" description="TPR" evidence="4">
    <location>
        <begin position="315"/>
        <end position="348"/>
    </location>
</feature>
<dbReference type="RefSeq" id="XP_038073278.1">
    <property type="nucleotide sequence ID" value="XM_038217350.1"/>
</dbReference>
<dbReference type="Proteomes" id="UP000887568">
    <property type="component" value="Unplaced"/>
</dbReference>
<dbReference type="EnsemblMetazoa" id="XM_038217348.1">
    <property type="protein sequence ID" value="XP_038073276.1"/>
    <property type="gene ID" value="LOC119741551"/>
</dbReference>
<dbReference type="PROSITE" id="PS50293">
    <property type="entry name" value="TPR_REGION"/>
    <property type="match status" value="1"/>
</dbReference>
<dbReference type="GO" id="GO:0044183">
    <property type="term" value="F:protein folding chaperone"/>
    <property type="evidence" value="ECO:0007669"/>
    <property type="project" value="TreeGrafter"/>
</dbReference>
<keyword evidence="6" id="KW-1133">Transmembrane helix</keyword>
<keyword evidence="1" id="KW-0677">Repeat</keyword>
<organism evidence="8 9">
    <name type="scientific">Patiria miniata</name>
    <name type="common">Bat star</name>
    <name type="synonym">Asterina miniata</name>
    <dbReference type="NCBI Taxonomy" id="46514"/>
    <lineage>
        <taxon>Eukaryota</taxon>
        <taxon>Metazoa</taxon>
        <taxon>Echinodermata</taxon>
        <taxon>Eleutherozoa</taxon>
        <taxon>Asterozoa</taxon>
        <taxon>Asteroidea</taxon>
        <taxon>Valvatacea</taxon>
        <taxon>Valvatida</taxon>
        <taxon>Asterinidae</taxon>
        <taxon>Patiria</taxon>
    </lineage>
</organism>
<dbReference type="InterPro" id="IPR050754">
    <property type="entry name" value="FKBP4/5/8-like"/>
</dbReference>
<dbReference type="EnsemblMetazoa" id="XM_038217350.1">
    <property type="protein sequence ID" value="XP_038073278.1"/>
    <property type="gene ID" value="LOC119741551"/>
</dbReference>
<keyword evidence="2 4" id="KW-0802">TPR repeat</keyword>
<dbReference type="PANTHER" id="PTHR46512">
    <property type="entry name" value="PEPTIDYLPROLYL ISOMERASE"/>
    <property type="match status" value="1"/>
</dbReference>
<dbReference type="GO" id="GO:0005740">
    <property type="term" value="C:mitochondrial envelope"/>
    <property type="evidence" value="ECO:0007669"/>
    <property type="project" value="TreeGrafter"/>
</dbReference>
<evidence type="ECO:0000313" key="8">
    <source>
        <dbReference type="EnsemblMetazoa" id="XP_038073277.1"/>
    </source>
</evidence>
<dbReference type="PROSITE" id="PS50005">
    <property type="entry name" value="TPR"/>
    <property type="match status" value="2"/>
</dbReference>
<dbReference type="Pfam" id="PF00254">
    <property type="entry name" value="FKBP_C"/>
    <property type="match status" value="1"/>
</dbReference>
<feature type="transmembrane region" description="Helical" evidence="6">
    <location>
        <begin position="395"/>
        <end position="413"/>
    </location>
</feature>
<feature type="compositionally biased region" description="Polar residues" evidence="5">
    <location>
        <begin position="29"/>
        <end position="40"/>
    </location>
</feature>
<dbReference type="PROSITE" id="PS50059">
    <property type="entry name" value="FKBP_PPIASE"/>
    <property type="match status" value="1"/>
</dbReference>
<dbReference type="InterPro" id="IPR019734">
    <property type="entry name" value="TPR_rpt"/>
</dbReference>
<dbReference type="InterPro" id="IPR046357">
    <property type="entry name" value="PPIase_dom_sf"/>
</dbReference>
<keyword evidence="9" id="KW-1185">Reference proteome</keyword>
<name>A0A914BCW4_PATMI</name>
<keyword evidence="6" id="KW-0472">Membrane</keyword>
<dbReference type="Gene3D" id="1.25.40.10">
    <property type="entry name" value="Tetratricopeptide repeat domain"/>
    <property type="match status" value="1"/>
</dbReference>
<evidence type="ECO:0000256" key="6">
    <source>
        <dbReference type="SAM" id="Phobius"/>
    </source>
</evidence>
<accession>A0A914BCW4</accession>
<evidence type="ECO:0000259" key="7">
    <source>
        <dbReference type="PROSITE" id="PS50059"/>
    </source>
</evidence>
<sequence>MDAEDIKPIVEAGDHGYAANEARKGAVNDVQQDAHTNACNGSVDHNMETEDKDDDSDTCMPELIDSHPSMTTPDSPPITNGDTTRKEEGATTESKDNDEPPEWMDVIGNGQLMKKILNEGQGAATRPQRGELVTLKSKGLLEDGTEVDCHEEVSFVLGEGDVVSAWDLCLSLMDLGEVSIIKTSPRFAYGILGRLPDVPPNAEITYELELLNVQPAPDPGEMTIDELCLAGDKKRERGNELYSRKDYSGAINSYTKALKLFEKAKVSDDDSAKLAVMELKVKCYNNLAAAQLKIDAYDPALKSCSNALDIEPENVKALFRKGKVLASQGEYEQAIGTMKEALSREPSNKVIHNELSRLTNRESKERQSERQLYQRMVGDMASVTQINPRQKMNKWLFLALTIGVVILAIAAALSTQRFKSES</sequence>
<keyword evidence="6" id="KW-0812">Transmembrane</keyword>
<dbReference type="SUPFAM" id="SSF48452">
    <property type="entry name" value="TPR-like"/>
    <property type="match status" value="1"/>
</dbReference>
<dbReference type="GO" id="GO:0043066">
    <property type="term" value="P:negative regulation of apoptotic process"/>
    <property type="evidence" value="ECO:0007669"/>
    <property type="project" value="TreeGrafter"/>
</dbReference>
<dbReference type="GeneID" id="119741551"/>